<gene>
    <name evidence="3" type="ORF">EYC82_13000</name>
</gene>
<accession>A0ABT3T7M7</accession>
<evidence type="ECO:0000313" key="3">
    <source>
        <dbReference type="EMBL" id="MCX2978278.1"/>
    </source>
</evidence>
<evidence type="ECO:0000259" key="2">
    <source>
        <dbReference type="Pfam" id="PF06439"/>
    </source>
</evidence>
<comment type="caution">
    <text evidence="3">The sequence shown here is derived from an EMBL/GenBank/DDBJ whole genome shotgun (WGS) entry which is preliminary data.</text>
</comment>
<dbReference type="InterPro" id="IPR010496">
    <property type="entry name" value="AL/BT2_dom"/>
</dbReference>
<organism evidence="3 4">
    <name type="scientific">Candidatus Marimicrobium litorale</name>
    <dbReference type="NCBI Taxonomy" id="2518991"/>
    <lineage>
        <taxon>Bacteria</taxon>
        <taxon>Pseudomonadati</taxon>
        <taxon>Pseudomonadota</taxon>
        <taxon>Gammaproteobacteria</taxon>
        <taxon>Cellvibrionales</taxon>
        <taxon>Halieaceae</taxon>
        <taxon>Marimicrobium</taxon>
    </lineage>
</organism>
<name>A0ABT3T7M7_9GAMM</name>
<feature type="compositionally biased region" description="Basic and acidic residues" evidence="1">
    <location>
        <begin position="24"/>
        <end position="40"/>
    </location>
</feature>
<reference evidence="3" key="1">
    <citation type="submission" date="2019-02" db="EMBL/GenBank/DDBJ databases">
        <authorList>
            <person name="Li S.-H."/>
        </authorList>
    </citation>
    <scope>NUCLEOTIDE SEQUENCE</scope>
    <source>
        <strain evidence="3">IMCC11814</strain>
    </source>
</reference>
<feature type="compositionally biased region" description="Basic residues" evidence="1">
    <location>
        <begin position="41"/>
        <end position="51"/>
    </location>
</feature>
<evidence type="ECO:0000256" key="1">
    <source>
        <dbReference type="SAM" id="MobiDB-lite"/>
    </source>
</evidence>
<evidence type="ECO:0000313" key="4">
    <source>
        <dbReference type="Proteomes" id="UP001143304"/>
    </source>
</evidence>
<sequence>MPTRGQYATGRPDDRNRHAGKHHTGQEIRPPRGPGENDRCNRKRHPQKQRHYLPPGSQATLSMACPTAQALVENGNDLREIESPTWTCGYAWKTMLCAIGQIQPGDRVKRLSCLIFVLCLVGCGNDEIVGSHECINALTADEKAAGWHLLFDGQSLGQWRSYQEEEVNDGWGIENGCLTRLGFGGDIITREQFGDFELKVEWRISDAGNSGIFIRGDESGRNMQHSGYEMQVLDNAGHYDASDPTHRAGAYYDMLAPDHDTSRPVGHWNRAHIIARGPEVQFWLNDHITAQFEQGSADWHTLYEKSKFADRPDYGSLFSGHIGLQDHWDKVWFRNIRVLKRDGGPTPR</sequence>
<proteinExistence type="predicted"/>
<dbReference type="Pfam" id="PF06439">
    <property type="entry name" value="3keto-disac_hyd"/>
    <property type="match status" value="1"/>
</dbReference>
<dbReference type="EMBL" id="SHNO01000001">
    <property type="protein sequence ID" value="MCX2978278.1"/>
    <property type="molecule type" value="Genomic_DNA"/>
</dbReference>
<feature type="region of interest" description="Disordered" evidence="1">
    <location>
        <begin position="1"/>
        <end position="58"/>
    </location>
</feature>
<protein>
    <submittedName>
        <fullName evidence="3">DUF1080 domain-containing protein</fullName>
    </submittedName>
</protein>
<feature type="domain" description="3-keto-alpha-glucoside-1,2-lyase/3-keto-2-hydroxy-glucal hydratase" evidence="2">
    <location>
        <begin position="146"/>
        <end position="338"/>
    </location>
</feature>
<dbReference type="Gene3D" id="2.60.120.560">
    <property type="entry name" value="Exo-inulinase, domain 1"/>
    <property type="match status" value="1"/>
</dbReference>
<dbReference type="Proteomes" id="UP001143304">
    <property type="component" value="Unassembled WGS sequence"/>
</dbReference>
<keyword evidence="4" id="KW-1185">Reference proteome</keyword>